<comment type="caution">
    <text evidence="12">The sequence shown here is derived from an EMBL/GenBank/DDBJ whole genome shotgun (WGS) entry which is preliminary data.</text>
</comment>
<dbReference type="InterPro" id="IPR036986">
    <property type="entry name" value="S4_RNA-bd_sf"/>
</dbReference>
<organism evidence="12 13">
    <name type="scientific">Crenobacter caeni</name>
    <dbReference type="NCBI Taxonomy" id="2705474"/>
    <lineage>
        <taxon>Bacteria</taxon>
        <taxon>Pseudomonadati</taxon>
        <taxon>Pseudomonadota</taxon>
        <taxon>Betaproteobacteria</taxon>
        <taxon>Neisseriales</taxon>
        <taxon>Neisseriaceae</taxon>
        <taxon>Crenobacter</taxon>
    </lineage>
</organism>
<keyword evidence="10" id="KW-0694">RNA-binding</keyword>
<evidence type="ECO:0000256" key="3">
    <source>
        <dbReference type="ARBA" id="ARBA00038922"/>
    </source>
</evidence>
<dbReference type="PANTHER" id="PTHR47683">
    <property type="entry name" value="PSEUDOURIDINE SYNTHASE FAMILY PROTEIN-RELATED"/>
    <property type="match status" value="1"/>
</dbReference>
<evidence type="ECO:0000259" key="11">
    <source>
        <dbReference type="SMART" id="SM00363"/>
    </source>
</evidence>
<dbReference type="EMBL" id="JAAGAA010000014">
    <property type="protein sequence ID" value="NDV14010.1"/>
    <property type="molecule type" value="Genomic_DNA"/>
</dbReference>
<evidence type="ECO:0000256" key="4">
    <source>
        <dbReference type="ARBA" id="ARBA00039989"/>
    </source>
</evidence>
<dbReference type="RefSeq" id="WP_163317509.1">
    <property type="nucleotide sequence ID" value="NZ_JAAGAA010000014.1"/>
</dbReference>
<feature type="domain" description="RNA-binding S4" evidence="11">
    <location>
        <begin position="5"/>
        <end position="66"/>
    </location>
</feature>
<evidence type="ECO:0000256" key="8">
    <source>
        <dbReference type="ARBA" id="ARBA00042890"/>
    </source>
</evidence>
<evidence type="ECO:0000256" key="5">
    <source>
        <dbReference type="ARBA" id="ARBA00041420"/>
    </source>
</evidence>
<dbReference type="CDD" id="cd00165">
    <property type="entry name" value="S4"/>
    <property type="match status" value="1"/>
</dbReference>
<evidence type="ECO:0000313" key="12">
    <source>
        <dbReference type="EMBL" id="NDV14010.1"/>
    </source>
</evidence>
<dbReference type="InterPro" id="IPR050343">
    <property type="entry name" value="RsuA_PseudoU_synthase"/>
</dbReference>
<comment type="catalytic activity">
    <reaction evidence="2">
        <text>uridine(2604) in 23S rRNA = pseudouridine(2604) in 23S rRNA</text>
        <dbReference type="Rhea" id="RHEA:38875"/>
        <dbReference type="Rhea" id="RHEA-COMP:10093"/>
        <dbReference type="Rhea" id="RHEA-COMP:10094"/>
        <dbReference type="ChEBI" id="CHEBI:65314"/>
        <dbReference type="ChEBI" id="CHEBI:65315"/>
        <dbReference type="EC" id="5.4.99.21"/>
    </reaction>
</comment>
<evidence type="ECO:0000256" key="6">
    <source>
        <dbReference type="ARBA" id="ARBA00041697"/>
    </source>
</evidence>
<evidence type="ECO:0000256" key="1">
    <source>
        <dbReference type="ARBA" id="ARBA00036390"/>
    </source>
</evidence>
<dbReference type="Proteomes" id="UP000482578">
    <property type="component" value="Unassembled WGS sequence"/>
</dbReference>
<protein>
    <recommendedName>
        <fullName evidence="4">Dual-specificity RNA pseudouridine synthase RluF</fullName>
        <ecNumber evidence="3">5.4.99.21</ecNumber>
    </recommendedName>
    <alternativeName>
        <fullName evidence="6">23S rRNA pseudouridine(2604) synthase</fullName>
    </alternativeName>
    <alternativeName>
        <fullName evidence="8">Ribosomal large subunit pseudouridine synthase F</fullName>
    </alternativeName>
    <alternativeName>
        <fullName evidence="7">rRNA pseudouridylate synthase F</fullName>
    </alternativeName>
    <alternativeName>
        <fullName evidence="9">rRNA-uridine isomerase F</fullName>
    </alternativeName>
    <alternativeName>
        <fullName evidence="5">tRNA(Tyr) pseudouridine(35) synthase</fullName>
    </alternativeName>
</protein>
<proteinExistence type="predicted"/>
<sequence>MSETVRLSRYLVEQGLAASRRDADESIEMGRVCVDGQLVDTLGSRVAPGQQVTLVDVPYTLPPSRVTMLANVAASADADAVLGKATRSAHDRCNWAWLSRCTGHLQEAAPLAEGAEGLRIWTQDAQLARLLSDPSRFEQEYLIDFKEAPDDAALERLAALPCKVSRQGECRIRLLLRERPHAALSGALAAASLAPLRVFRQRVGRVSLVRLENGCWRYLAPGERF</sequence>
<evidence type="ECO:0000256" key="9">
    <source>
        <dbReference type="ARBA" id="ARBA00043147"/>
    </source>
</evidence>
<dbReference type="AlphaFoldDB" id="A0A6B2KVE3"/>
<comment type="catalytic activity">
    <reaction evidence="1">
        <text>uridine(35) in tRNA(Tyr) = pseudouridine(35) in tRNA(Tyr)</text>
        <dbReference type="Rhea" id="RHEA:60556"/>
        <dbReference type="Rhea" id="RHEA-COMP:15607"/>
        <dbReference type="Rhea" id="RHEA-COMP:15608"/>
        <dbReference type="ChEBI" id="CHEBI:65314"/>
        <dbReference type="ChEBI" id="CHEBI:65315"/>
    </reaction>
</comment>
<dbReference type="GO" id="GO:0160138">
    <property type="term" value="F:23S rRNA pseudouridine(2604) synthase activity"/>
    <property type="evidence" value="ECO:0007669"/>
    <property type="project" value="UniProtKB-EC"/>
</dbReference>
<evidence type="ECO:0000256" key="2">
    <source>
        <dbReference type="ARBA" id="ARBA00036535"/>
    </source>
</evidence>
<name>A0A6B2KVE3_9NEIS</name>
<dbReference type="PANTHER" id="PTHR47683:SF2">
    <property type="entry name" value="RNA-BINDING S4 DOMAIN-CONTAINING PROTEIN"/>
    <property type="match status" value="1"/>
</dbReference>
<dbReference type="SUPFAM" id="SSF55174">
    <property type="entry name" value="Alpha-L RNA-binding motif"/>
    <property type="match status" value="1"/>
</dbReference>
<dbReference type="EC" id="5.4.99.21" evidence="3"/>
<dbReference type="Pfam" id="PF01479">
    <property type="entry name" value="S4"/>
    <property type="match status" value="1"/>
</dbReference>
<gene>
    <name evidence="12" type="ORF">GZH52_14645</name>
</gene>
<keyword evidence="13" id="KW-1185">Reference proteome</keyword>
<dbReference type="Gene3D" id="3.10.290.10">
    <property type="entry name" value="RNA-binding S4 domain"/>
    <property type="match status" value="1"/>
</dbReference>
<evidence type="ECO:0000256" key="7">
    <source>
        <dbReference type="ARBA" id="ARBA00042843"/>
    </source>
</evidence>
<evidence type="ECO:0000256" key="10">
    <source>
        <dbReference type="PROSITE-ProRule" id="PRU00182"/>
    </source>
</evidence>
<dbReference type="SMART" id="SM00363">
    <property type="entry name" value="S4"/>
    <property type="match status" value="1"/>
</dbReference>
<dbReference type="PROSITE" id="PS50889">
    <property type="entry name" value="S4"/>
    <property type="match status" value="1"/>
</dbReference>
<accession>A0A6B2KVE3</accession>
<reference evidence="12 13" key="1">
    <citation type="submission" date="2020-02" db="EMBL/GenBank/DDBJ databases">
        <authorList>
            <person name="Yang Z."/>
        </authorList>
    </citation>
    <scope>NUCLEOTIDE SEQUENCE [LARGE SCALE GENOMIC DNA]</scope>
    <source>
        <strain evidence="12 13">HX-7-9</strain>
    </source>
</reference>
<evidence type="ECO:0000313" key="13">
    <source>
        <dbReference type="Proteomes" id="UP000482578"/>
    </source>
</evidence>
<dbReference type="GO" id="GO:0003723">
    <property type="term" value="F:RNA binding"/>
    <property type="evidence" value="ECO:0007669"/>
    <property type="project" value="UniProtKB-KW"/>
</dbReference>
<dbReference type="InterPro" id="IPR002942">
    <property type="entry name" value="S4_RNA-bd"/>
</dbReference>